<organism evidence="1 2">
    <name type="scientific">Azospirillum oleiclasticum</name>
    <dbReference type="NCBI Taxonomy" id="2735135"/>
    <lineage>
        <taxon>Bacteria</taxon>
        <taxon>Pseudomonadati</taxon>
        <taxon>Pseudomonadota</taxon>
        <taxon>Alphaproteobacteria</taxon>
        <taxon>Rhodospirillales</taxon>
        <taxon>Azospirillaceae</taxon>
        <taxon>Azospirillum</taxon>
    </lineage>
</organism>
<proteinExistence type="predicted"/>
<keyword evidence="2" id="KW-1185">Reference proteome</keyword>
<name>A0ABX2THW7_9PROT</name>
<gene>
    <name evidence="1" type="ORF">HND93_23330</name>
</gene>
<dbReference type="Proteomes" id="UP000584642">
    <property type="component" value="Unassembled WGS sequence"/>
</dbReference>
<dbReference type="EMBL" id="JABFDB010000021">
    <property type="protein sequence ID" value="NYZ22654.1"/>
    <property type="molecule type" value="Genomic_DNA"/>
</dbReference>
<accession>A0ABX2THW7</accession>
<comment type="caution">
    <text evidence="1">The sequence shown here is derived from an EMBL/GenBank/DDBJ whole genome shotgun (WGS) entry which is preliminary data.</text>
</comment>
<protein>
    <submittedName>
        <fullName evidence="1">Uncharacterized protein</fullName>
    </submittedName>
</protein>
<reference evidence="1 2" key="1">
    <citation type="submission" date="2020-05" db="EMBL/GenBank/DDBJ databases">
        <title>Azospirillum oleiclasticum sp. nov, a nitrogen-fixing and heavy crude oil-emulsifying bacterium isolated from the crude oil of Yumen Oilfield.</title>
        <authorList>
            <person name="Wu D."/>
            <person name="Cai M."/>
            <person name="Zhang X."/>
        </authorList>
    </citation>
    <scope>NUCLEOTIDE SEQUENCE [LARGE SCALE GENOMIC DNA]</scope>
    <source>
        <strain evidence="1 2">ROY-1-1-2</strain>
    </source>
</reference>
<evidence type="ECO:0000313" key="2">
    <source>
        <dbReference type="Proteomes" id="UP000584642"/>
    </source>
</evidence>
<sequence length="162" mass="17744">MASFDSQPIVISFLKPLQGANDLADERVVELLVRGYVDRCLAAFRDAAEGRVSQDDAVDDIYQLASALNAVFLGTSGFHTLTVHPWNAADQLGVFLRDTLDLDFPPGECVRASLVHLATQIMLGVQQPQPEWEGMMEELTIDMRDLLLGRAPADDGEALPYA</sequence>
<evidence type="ECO:0000313" key="1">
    <source>
        <dbReference type="EMBL" id="NYZ22654.1"/>
    </source>
</evidence>
<dbReference type="RefSeq" id="WP_180284435.1">
    <property type="nucleotide sequence ID" value="NZ_JABFDB010000021.1"/>
</dbReference>